<feature type="binding site" evidence="10">
    <location>
        <position position="51"/>
    </location>
    <ligand>
        <name>Fe cation</name>
        <dbReference type="ChEBI" id="CHEBI:24875"/>
        <label>1</label>
    </ligand>
</feature>
<protein>
    <recommendedName>
        <fullName evidence="9 11">Bacterioferritin</fullName>
    </recommendedName>
</protein>
<reference evidence="14" key="2">
    <citation type="journal article" date="2007" name="J. Bacteriol.">
        <title>Comparative genome analysis of four magnetotactic bacteria reveals a complex set of group-specific genes implicated in magnetosome biomineralization and function.</title>
        <authorList>
            <person name="Richter M."/>
            <person name="Kube M."/>
            <person name="Bazylinski D.A."/>
            <person name="Lombardot T."/>
            <person name="Gloeckner F.O."/>
            <person name="Reinhardt R."/>
            <person name="Schueler D."/>
        </authorList>
    </citation>
    <scope>NUCLEOTIDE SEQUENCE</scope>
    <source>
        <strain evidence="14">MSR-1</strain>
    </source>
</reference>
<dbReference type="InterPro" id="IPR008331">
    <property type="entry name" value="Ferritin_DPS_dom"/>
</dbReference>
<keyword evidence="4" id="KW-0410">Iron transport</keyword>
<dbReference type="GO" id="GO:0006879">
    <property type="term" value="P:intracellular iron ion homeostasis"/>
    <property type="evidence" value="ECO:0007669"/>
    <property type="project" value="UniProtKB-KW"/>
</dbReference>
<dbReference type="PIRSF" id="PIRSF002560">
    <property type="entry name" value="Bacterioferritin"/>
    <property type="match status" value="1"/>
</dbReference>
<dbReference type="InterPro" id="IPR009040">
    <property type="entry name" value="Ferritin-like_diiron"/>
</dbReference>
<feature type="binding site" evidence="10">
    <location>
        <position position="50"/>
    </location>
    <ligand>
        <name>Fe cation</name>
        <dbReference type="ChEBI" id="CHEBI:24875"/>
        <label>3</label>
    </ligand>
</feature>
<dbReference type="GO" id="GO:0004322">
    <property type="term" value="F:ferroxidase activity"/>
    <property type="evidence" value="ECO:0007669"/>
    <property type="project" value="TreeGrafter"/>
</dbReference>
<evidence type="ECO:0000256" key="11">
    <source>
        <dbReference type="RuleBase" id="RU000623"/>
    </source>
</evidence>
<feature type="binding site" evidence="10">
    <location>
        <position position="94"/>
    </location>
    <ligand>
        <name>Fe cation</name>
        <dbReference type="ChEBI" id="CHEBI:24875"/>
        <label>2</label>
    </ligand>
</feature>
<comment type="catalytic activity">
    <reaction evidence="8">
        <text>Fe(2+)(in) = Fe(2+)(out)</text>
        <dbReference type="Rhea" id="RHEA:28486"/>
        <dbReference type="ChEBI" id="CHEBI:29033"/>
    </reaction>
</comment>
<dbReference type="CDD" id="cd00907">
    <property type="entry name" value="Bacterioferritin"/>
    <property type="match status" value="1"/>
</dbReference>
<feature type="binding site" evidence="10">
    <location>
        <position position="46"/>
    </location>
    <ligand>
        <name>Fe cation</name>
        <dbReference type="ChEBI" id="CHEBI:24875"/>
        <label>3</label>
    </ligand>
</feature>
<evidence type="ECO:0000256" key="3">
    <source>
        <dbReference type="ARBA" id="ARBA00022448"/>
    </source>
</evidence>
<dbReference type="NCBIfam" id="TIGR00754">
    <property type="entry name" value="bfr"/>
    <property type="match status" value="1"/>
</dbReference>
<organism evidence="13">
    <name type="scientific">Magnetospirillum gryphiswaldense</name>
    <dbReference type="NCBI Taxonomy" id="55518"/>
    <lineage>
        <taxon>Bacteria</taxon>
        <taxon>Pseudomonadati</taxon>
        <taxon>Pseudomonadota</taxon>
        <taxon>Alphaproteobacteria</taxon>
        <taxon>Rhodospirillales</taxon>
        <taxon>Rhodospirillaceae</taxon>
        <taxon>Magnetospirillum</taxon>
    </lineage>
</organism>
<feature type="binding site" evidence="10">
    <location>
        <position position="54"/>
    </location>
    <ligand>
        <name>Fe cation</name>
        <dbReference type="ChEBI" id="CHEBI:24875"/>
        <label>1</label>
    </ligand>
</feature>
<dbReference type="EMBL" id="BX571782">
    <property type="protein sequence ID" value="CAE11934.1"/>
    <property type="molecule type" value="Genomic_DNA"/>
</dbReference>
<keyword evidence="7" id="KW-0406">Ion transport</keyword>
<evidence type="ECO:0000256" key="9">
    <source>
        <dbReference type="PIRNR" id="PIRNR002560"/>
    </source>
</evidence>
<evidence type="ECO:0000256" key="7">
    <source>
        <dbReference type="ARBA" id="ARBA00023065"/>
    </source>
</evidence>
<dbReference type="PROSITE" id="PS00549">
    <property type="entry name" value="BACTERIOFERRITIN"/>
    <property type="match status" value="1"/>
</dbReference>
<dbReference type="GO" id="GO:0006826">
    <property type="term" value="P:iron ion transport"/>
    <property type="evidence" value="ECO:0007669"/>
    <property type="project" value="UniProtKB-KW"/>
</dbReference>
<evidence type="ECO:0000256" key="8">
    <source>
        <dbReference type="ARBA" id="ARBA00036243"/>
    </source>
</evidence>
<dbReference type="PRINTS" id="PR00601">
    <property type="entry name" value="BACFERRITIN"/>
</dbReference>
<evidence type="ECO:0000256" key="10">
    <source>
        <dbReference type="PIRSR" id="PIRSR002560-1"/>
    </source>
</evidence>
<gene>
    <name evidence="14" type="ORF">MGR_0532</name>
</gene>
<comment type="similarity">
    <text evidence="1 9 11">Belongs to the bacterioferritin family.</text>
</comment>
<feature type="binding site" evidence="10">
    <location>
        <position position="128"/>
    </location>
    <ligand>
        <name>Fe cation</name>
        <dbReference type="ChEBI" id="CHEBI:24875"/>
        <label>2</label>
    </ligand>
</feature>
<evidence type="ECO:0000256" key="6">
    <source>
        <dbReference type="ARBA" id="ARBA00023004"/>
    </source>
</evidence>
<feature type="domain" description="Ferritin-like diiron" evidence="12">
    <location>
        <begin position="1"/>
        <end position="146"/>
    </location>
</feature>
<keyword evidence="5" id="KW-0560">Oxidoreductase</keyword>
<evidence type="ECO:0000313" key="14">
    <source>
        <dbReference type="EMBL" id="CAM75623.1"/>
    </source>
</evidence>
<keyword evidence="9 10" id="KW-0479">Metal-binding</keyword>
<dbReference type="InterPro" id="IPR009078">
    <property type="entry name" value="Ferritin-like_SF"/>
</dbReference>
<dbReference type="PANTHER" id="PTHR30295">
    <property type="entry name" value="BACTERIOFERRITIN"/>
    <property type="match status" value="1"/>
</dbReference>
<feature type="binding site" evidence="10">
    <location>
        <position position="51"/>
    </location>
    <ligand>
        <name>Fe cation</name>
        <dbReference type="ChEBI" id="CHEBI:24875"/>
        <label>2</label>
    </ligand>
</feature>
<dbReference type="GO" id="GO:0020037">
    <property type="term" value="F:heme binding"/>
    <property type="evidence" value="ECO:0007669"/>
    <property type="project" value="TreeGrafter"/>
</dbReference>
<comment type="function">
    <text evidence="11">Iron-storage protein.</text>
</comment>
<evidence type="ECO:0000313" key="13">
    <source>
        <dbReference type="EMBL" id="CAE11934.1"/>
    </source>
</evidence>
<evidence type="ECO:0000259" key="12">
    <source>
        <dbReference type="PROSITE" id="PS50905"/>
    </source>
</evidence>
<dbReference type="PANTHER" id="PTHR30295:SF9">
    <property type="entry name" value="BACTERIOFERRITIN"/>
    <property type="match status" value="1"/>
</dbReference>
<feature type="binding site" evidence="10">
    <location>
        <position position="18"/>
    </location>
    <ligand>
        <name>Fe cation</name>
        <dbReference type="ChEBI" id="CHEBI:24875"/>
        <label>1</label>
    </ligand>
</feature>
<name>Q6NE81_9PROT</name>
<keyword evidence="6 9" id="KW-0408">Iron</keyword>
<feature type="binding site" evidence="10">
    <location>
        <position position="131"/>
    </location>
    <ligand>
        <name>Fe cation</name>
        <dbReference type="ChEBI" id="CHEBI:24875"/>
        <label>2</label>
    </ligand>
</feature>
<evidence type="ECO:0000256" key="5">
    <source>
        <dbReference type="ARBA" id="ARBA00023002"/>
    </source>
</evidence>
<sequence length="159" mass="17965">MRGSPKVISVLNGLLTGELTAADQYFVHARMLENWGFKVLYERIEHERHDELDHAGLLINRILFLEGVPDVASRAALNIGSDVPKMMANDLAYELQVVDELKAAIALCESERDYDTRRILVHLLEETEQDHVRWLEVQVGLIDKLGLKNYLQSAAGEIA</sequence>
<dbReference type="GO" id="GO:0005829">
    <property type="term" value="C:cytosol"/>
    <property type="evidence" value="ECO:0007669"/>
    <property type="project" value="TreeGrafter"/>
</dbReference>
<dbReference type="InterPro" id="IPR002024">
    <property type="entry name" value="Bacterioferritin"/>
</dbReference>
<dbReference type="Pfam" id="PF00210">
    <property type="entry name" value="Ferritin"/>
    <property type="match status" value="1"/>
</dbReference>
<dbReference type="EMBL" id="CU459003">
    <property type="protein sequence ID" value="CAM75623.1"/>
    <property type="molecule type" value="Genomic_DNA"/>
</dbReference>
<dbReference type="Gene3D" id="1.20.1260.10">
    <property type="match status" value="1"/>
</dbReference>
<feature type="binding site" evidence="10">
    <location>
        <position position="128"/>
    </location>
    <ligand>
        <name>Fe cation</name>
        <dbReference type="ChEBI" id="CHEBI:24875"/>
        <label>1</label>
    </ligand>
</feature>
<dbReference type="InterPro" id="IPR012347">
    <property type="entry name" value="Ferritin-like"/>
</dbReference>
<dbReference type="PROSITE" id="PS50905">
    <property type="entry name" value="FERRITIN_LIKE"/>
    <property type="match status" value="1"/>
</dbReference>
<keyword evidence="2 9" id="KW-0409">Iron storage</keyword>
<keyword evidence="11" id="KW-0349">Heme</keyword>
<dbReference type="GO" id="GO:0008199">
    <property type="term" value="F:ferric iron binding"/>
    <property type="evidence" value="ECO:0007669"/>
    <property type="project" value="InterPro"/>
</dbReference>
<proteinExistence type="inferred from homology"/>
<accession>Q6NE81</accession>
<keyword evidence="3" id="KW-0813">Transport</keyword>
<reference evidence="13" key="1">
    <citation type="submission" date="2003-07" db="EMBL/GenBank/DDBJ databases">
        <title>Characterization of a spontaneous nonmagnetic mutant of Magnetospirillum gryphiswaldense reveals a large deletion comprising a putative magnetosome island.</title>
        <authorList>
            <person name="Schuebbe S."/>
            <person name="Kube M."/>
            <person name="Scheffel A."/>
            <person name="Wawer C."/>
            <person name="Heyen U."/>
            <person name="Meyerdierks A."/>
            <person name="Madkour M.H."/>
            <person name="Mayer F."/>
            <person name="Reinhardt R."/>
            <person name="Schueler D."/>
        </authorList>
    </citation>
    <scope>NUCLEOTIDE SEQUENCE</scope>
</reference>
<evidence type="ECO:0000256" key="2">
    <source>
        <dbReference type="ARBA" id="ARBA00022434"/>
    </source>
</evidence>
<dbReference type="AlphaFoldDB" id="Q6NE81"/>
<evidence type="ECO:0000256" key="1">
    <source>
        <dbReference type="ARBA" id="ARBA00008093"/>
    </source>
</evidence>
<dbReference type="SUPFAM" id="SSF47240">
    <property type="entry name" value="Ferritin-like"/>
    <property type="match status" value="1"/>
</dbReference>
<evidence type="ECO:0000256" key="4">
    <source>
        <dbReference type="ARBA" id="ARBA00022496"/>
    </source>
</evidence>